<evidence type="ECO:0000256" key="7">
    <source>
        <dbReference type="ARBA" id="ARBA00023002"/>
    </source>
</evidence>
<reference evidence="11 12" key="1">
    <citation type="journal article" date="2012" name="Nature">
        <title>Repeated polyploidization of Gossypium genomes and the evolution of spinnable cotton fibres.</title>
        <authorList>
            <person name="Paterson A.H."/>
            <person name="Wendel J.F."/>
            <person name="Gundlach H."/>
            <person name="Guo H."/>
            <person name="Jenkins J."/>
            <person name="Jin D."/>
            <person name="Llewellyn D."/>
            <person name="Showmaker K.C."/>
            <person name="Shu S."/>
            <person name="Udall J."/>
            <person name="Yoo M.J."/>
            <person name="Byers R."/>
            <person name="Chen W."/>
            <person name="Doron-Faigenboim A."/>
            <person name="Duke M.V."/>
            <person name="Gong L."/>
            <person name="Grimwood J."/>
            <person name="Grover C."/>
            <person name="Grupp K."/>
            <person name="Hu G."/>
            <person name="Lee T.H."/>
            <person name="Li J."/>
            <person name="Lin L."/>
            <person name="Liu T."/>
            <person name="Marler B.S."/>
            <person name="Page J.T."/>
            <person name="Roberts A.W."/>
            <person name="Romanel E."/>
            <person name="Sanders W.S."/>
            <person name="Szadkowski E."/>
            <person name="Tan X."/>
            <person name="Tang H."/>
            <person name="Xu C."/>
            <person name="Wang J."/>
            <person name="Wang Z."/>
            <person name="Zhang D."/>
            <person name="Zhang L."/>
            <person name="Ashrafi H."/>
            <person name="Bedon F."/>
            <person name="Bowers J.E."/>
            <person name="Brubaker C.L."/>
            <person name="Chee P.W."/>
            <person name="Das S."/>
            <person name="Gingle A.R."/>
            <person name="Haigler C.H."/>
            <person name="Harker D."/>
            <person name="Hoffmann L.V."/>
            <person name="Hovav R."/>
            <person name="Jones D.C."/>
            <person name="Lemke C."/>
            <person name="Mansoor S."/>
            <person name="ur Rahman M."/>
            <person name="Rainville L.N."/>
            <person name="Rambani A."/>
            <person name="Reddy U.K."/>
            <person name="Rong J.K."/>
            <person name="Saranga Y."/>
            <person name="Scheffler B.E."/>
            <person name="Scheffler J.A."/>
            <person name="Stelly D.M."/>
            <person name="Triplett B.A."/>
            <person name="Van Deynze A."/>
            <person name="Vaslin M.F."/>
            <person name="Waghmare V.N."/>
            <person name="Walford S.A."/>
            <person name="Wright R.J."/>
            <person name="Zaki E.A."/>
            <person name="Zhang T."/>
            <person name="Dennis E.S."/>
            <person name="Mayer K.F."/>
            <person name="Peterson D.G."/>
            <person name="Rokhsar D.S."/>
            <person name="Wang X."/>
            <person name="Schmutz J."/>
        </authorList>
    </citation>
    <scope>NUCLEOTIDE SEQUENCE [LARGE SCALE GENOMIC DNA]</scope>
</reference>
<evidence type="ECO:0000256" key="5">
    <source>
        <dbReference type="ARBA" id="ARBA00022723"/>
    </source>
</evidence>
<dbReference type="InterPro" id="IPR036396">
    <property type="entry name" value="Cyt_P450_sf"/>
</dbReference>
<evidence type="ECO:0000313" key="12">
    <source>
        <dbReference type="Proteomes" id="UP000032304"/>
    </source>
</evidence>
<dbReference type="PANTHER" id="PTHR47947">
    <property type="entry name" value="CYTOCHROME P450 82C3-RELATED"/>
    <property type="match status" value="1"/>
</dbReference>
<sequence length="162" mass="19308">VSQCYCSFRVVPFLKWMYKWSSQVKSMKRISKEMESLIETWVDEHKLKKLKTGSNNNNQDFIDVMLSTIKDDHSMYGYTLEDCCVSGYHILKGTRLFVNAWKLNRDPQVWSNPEEFEPERRAFRSERREKRAKIERIKLFSRATQPGHFHTGWTHARMSHTG</sequence>
<dbReference type="AlphaFoldDB" id="A0A0D2N8Z2"/>
<dbReference type="GO" id="GO:0004497">
    <property type="term" value="F:monooxygenase activity"/>
    <property type="evidence" value="ECO:0007669"/>
    <property type="project" value="UniProtKB-KW"/>
</dbReference>
<keyword evidence="10" id="KW-0472">Membrane</keyword>
<accession>A0A0D2N8Z2</accession>
<dbReference type="PANTHER" id="PTHR47947:SF1">
    <property type="entry name" value="CYTOCHROME P450 82E3"/>
    <property type="match status" value="1"/>
</dbReference>
<dbReference type="Pfam" id="PF00067">
    <property type="entry name" value="p450"/>
    <property type="match status" value="1"/>
</dbReference>
<keyword evidence="6" id="KW-1133">Transmembrane helix</keyword>
<feature type="non-terminal residue" evidence="11">
    <location>
        <position position="1"/>
    </location>
</feature>
<dbReference type="Gramene" id="KJB09218">
    <property type="protein sequence ID" value="KJB09218"/>
    <property type="gene ID" value="B456_001G143500"/>
</dbReference>
<evidence type="ECO:0000256" key="3">
    <source>
        <dbReference type="ARBA" id="ARBA00022617"/>
    </source>
</evidence>
<evidence type="ECO:0000256" key="9">
    <source>
        <dbReference type="ARBA" id="ARBA00023033"/>
    </source>
</evidence>
<keyword evidence="9" id="KW-0503">Monooxygenase</keyword>
<evidence type="ECO:0000256" key="4">
    <source>
        <dbReference type="ARBA" id="ARBA00022692"/>
    </source>
</evidence>
<keyword evidence="12" id="KW-1185">Reference proteome</keyword>
<dbReference type="InterPro" id="IPR001128">
    <property type="entry name" value="Cyt_P450"/>
</dbReference>
<dbReference type="InterPro" id="IPR050651">
    <property type="entry name" value="Plant_Cytochrome_P450_Monoox"/>
</dbReference>
<keyword evidence="7" id="KW-0560">Oxidoreductase</keyword>
<dbReference type="EMBL" id="CM001740">
    <property type="protein sequence ID" value="KJB09218.1"/>
    <property type="molecule type" value="Genomic_DNA"/>
</dbReference>
<dbReference type="eggNOG" id="KOG0156">
    <property type="taxonomic scope" value="Eukaryota"/>
</dbReference>
<dbReference type="GO" id="GO:0005506">
    <property type="term" value="F:iron ion binding"/>
    <property type="evidence" value="ECO:0007669"/>
    <property type="project" value="InterPro"/>
</dbReference>
<dbReference type="GO" id="GO:0016705">
    <property type="term" value="F:oxidoreductase activity, acting on paired donors, with incorporation or reduction of molecular oxygen"/>
    <property type="evidence" value="ECO:0007669"/>
    <property type="project" value="InterPro"/>
</dbReference>
<dbReference type="SUPFAM" id="SSF48264">
    <property type="entry name" value="Cytochrome P450"/>
    <property type="match status" value="1"/>
</dbReference>
<comment type="similarity">
    <text evidence="2">Belongs to the cytochrome P450 family.</text>
</comment>
<dbReference type="STRING" id="29730.A0A0D2N8Z2"/>
<comment type="subcellular location">
    <subcellularLocation>
        <location evidence="1">Membrane</location>
        <topology evidence="1">Single-pass membrane protein</topology>
    </subcellularLocation>
</comment>
<keyword evidence="5" id="KW-0479">Metal-binding</keyword>
<proteinExistence type="inferred from homology"/>
<keyword evidence="3" id="KW-0349">Heme</keyword>
<protein>
    <submittedName>
        <fullName evidence="11">Uncharacterized protein</fullName>
    </submittedName>
</protein>
<name>A0A0D2N8Z2_GOSRA</name>
<organism evidence="11 12">
    <name type="scientific">Gossypium raimondii</name>
    <name type="common">Peruvian cotton</name>
    <name type="synonym">Gossypium klotzschianum subsp. raimondii</name>
    <dbReference type="NCBI Taxonomy" id="29730"/>
    <lineage>
        <taxon>Eukaryota</taxon>
        <taxon>Viridiplantae</taxon>
        <taxon>Streptophyta</taxon>
        <taxon>Embryophyta</taxon>
        <taxon>Tracheophyta</taxon>
        <taxon>Spermatophyta</taxon>
        <taxon>Magnoliopsida</taxon>
        <taxon>eudicotyledons</taxon>
        <taxon>Gunneridae</taxon>
        <taxon>Pentapetalae</taxon>
        <taxon>rosids</taxon>
        <taxon>malvids</taxon>
        <taxon>Malvales</taxon>
        <taxon>Malvaceae</taxon>
        <taxon>Malvoideae</taxon>
        <taxon>Gossypium</taxon>
    </lineage>
</organism>
<gene>
    <name evidence="11" type="ORF">B456_001G143500</name>
</gene>
<dbReference type="Proteomes" id="UP000032304">
    <property type="component" value="Chromosome 1"/>
</dbReference>
<dbReference type="GO" id="GO:0016020">
    <property type="term" value="C:membrane"/>
    <property type="evidence" value="ECO:0007669"/>
    <property type="project" value="UniProtKB-SubCell"/>
</dbReference>
<keyword evidence="4" id="KW-0812">Transmembrane</keyword>
<dbReference type="Gene3D" id="1.10.630.10">
    <property type="entry name" value="Cytochrome P450"/>
    <property type="match status" value="2"/>
</dbReference>
<dbReference type="GO" id="GO:0020037">
    <property type="term" value="F:heme binding"/>
    <property type="evidence" value="ECO:0007669"/>
    <property type="project" value="InterPro"/>
</dbReference>
<evidence type="ECO:0000256" key="6">
    <source>
        <dbReference type="ARBA" id="ARBA00022989"/>
    </source>
</evidence>
<keyword evidence="8" id="KW-0408">Iron</keyword>
<evidence type="ECO:0000256" key="2">
    <source>
        <dbReference type="ARBA" id="ARBA00010617"/>
    </source>
</evidence>
<evidence type="ECO:0000256" key="10">
    <source>
        <dbReference type="ARBA" id="ARBA00023136"/>
    </source>
</evidence>
<evidence type="ECO:0000256" key="1">
    <source>
        <dbReference type="ARBA" id="ARBA00004167"/>
    </source>
</evidence>
<evidence type="ECO:0000256" key="8">
    <source>
        <dbReference type="ARBA" id="ARBA00023004"/>
    </source>
</evidence>
<evidence type="ECO:0000313" key="11">
    <source>
        <dbReference type="EMBL" id="KJB09218.1"/>
    </source>
</evidence>